<keyword evidence="8" id="KW-0675">Receptor</keyword>
<evidence type="ECO:0000313" key="11">
    <source>
        <dbReference type="EMBL" id="CAD7085736.1"/>
    </source>
</evidence>
<evidence type="ECO:0000256" key="3">
    <source>
        <dbReference type="ARBA" id="ARBA00022606"/>
    </source>
</evidence>
<dbReference type="GO" id="GO:0007165">
    <property type="term" value="P:signal transduction"/>
    <property type="evidence" value="ECO:0007669"/>
    <property type="project" value="UniProtKB-KW"/>
</dbReference>
<keyword evidence="5" id="KW-0552">Olfaction</keyword>
<dbReference type="InParanoid" id="A0A7R8URR6"/>
<feature type="transmembrane region" description="Helical" evidence="10">
    <location>
        <begin position="124"/>
        <end position="142"/>
    </location>
</feature>
<evidence type="ECO:0000256" key="1">
    <source>
        <dbReference type="ARBA" id="ARBA00004651"/>
    </source>
</evidence>
<dbReference type="PANTHER" id="PTHR21137">
    <property type="entry name" value="ODORANT RECEPTOR"/>
    <property type="match status" value="1"/>
</dbReference>
<evidence type="ECO:0000256" key="7">
    <source>
        <dbReference type="ARBA" id="ARBA00023136"/>
    </source>
</evidence>
<dbReference type="InterPro" id="IPR004117">
    <property type="entry name" value="7tm6_olfct_rcpt"/>
</dbReference>
<proteinExistence type="predicted"/>
<evidence type="ECO:0000256" key="4">
    <source>
        <dbReference type="ARBA" id="ARBA00022692"/>
    </source>
</evidence>
<dbReference type="OrthoDB" id="5846619at2759"/>
<keyword evidence="3" id="KW-0716">Sensory transduction</keyword>
<evidence type="ECO:0000256" key="8">
    <source>
        <dbReference type="ARBA" id="ARBA00023170"/>
    </source>
</evidence>
<evidence type="ECO:0008006" key="13">
    <source>
        <dbReference type="Google" id="ProtNLM"/>
    </source>
</evidence>
<evidence type="ECO:0000256" key="2">
    <source>
        <dbReference type="ARBA" id="ARBA00022475"/>
    </source>
</evidence>
<feature type="transmembrane region" description="Helical" evidence="10">
    <location>
        <begin position="239"/>
        <end position="259"/>
    </location>
</feature>
<accession>A0A7R8URR6</accession>
<keyword evidence="4 10" id="KW-0812">Transmembrane</keyword>
<organism evidence="11 12">
    <name type="scientific">Hermetia illucens</name>
    <name type="common">Black soldier fly</name>
    <dbReference type="NCBI Taxonomy" id="343691"/>
    <lineage>
        <taxon>Eukaryota</taxon>
        <taxon>Metazoa</taxon>
        <taxon>Ecdysozoa</taxon>
        <taxon>Arthropoda</taxon>
        <taxon>Hexapoda</taxon>
        <taxon>Insecta</taxon>
        <taxon>Pterygota</taxon>
        <taxon>Neoptera</taxon>
        <taxon>Endopterygota</taxon>
        <taxon>Diptera</taxon>
        <taxon>Brachycera</taxon>
        <taxon>Stratiomyomorpha</taxon>
        <taxon>Stratiomyidae</taxon>
        <taxon>Hermetiinae</taxon>
        <taxon>Hermetia</taxon>
    </lineage>
</organism>
<comment type="subcellular location">
    <subcellularLocation>
        <location evidence="1">Cell membrane</location>
        <topology evidence="1">Multi-pass membrane protein</topology>
    </subcellularLocation>
</comment>
<dbReference type="PANTHER" id="PTHR21137:SF35">
    <property type="entry name" value="ODORANT RECEPTOR 19A-RELATED"/>
    <property type="match status" value="1"/>
</dbReference>
<keyword evidence="7 10" id="KW-0472">Membrane</keyword>
<evidence type="ECO:0000313" key="12">
    <source>
        <dbReference type="Proteomes" id="UP000594454"/>
    </source>
</evidence>
<gene>
    <name evidence="11" type="ORF">HERILL_LOCUS8557</name>
</gene>
<protein>
    <recommendedName>
        <fullName evidence="13">Odorant receptor</fullName>
    </recommendedName>
</protein>
<keyword evidence="12" id="KW-1185">Reference proteome</keyword>
<keyword evidence="2" id="KW-1003">Cell membrane</keyword>
<dbReference type="GO" id="GO:0005549">
    <property type="term" value="F:odorant binding"/>
    <property type="evidence" value="ECO:0007669"/>
    <property type="project" value="InterPro"/>
</dbReference>
<dbReference type="EMBL" id="LR899011">
    <property type="protein sequence ID" value="CAD7085736.1"/>
    <property type="molecule type" value="Genomic_DNA"/>
</dbReference>
<keyword evidence="6 10" id="KW-1133">Transmembrane helix</keyword>
<dbReference type="Pfam" id="PF02949">
    <property type="entry name" value="7tm_6"/>
    <property type="match status" value="1"/>
</dbReference>
<reference evidence="11 12" key="1">
    <citation type="submission" date="2020-11" db="EMBL/GenBank/DDBJ databases">
        <authorList>
            <person name="Wallbank WR R."/>
            <person name="Pardo Diaz C."/>
            <person name="Kozak K."/>
            <person name="Martin S."/>
            <person name="Jiggins C."/>
            <person name="Moest M."/>
            <person name="Warren A I."/>
            <person name="Generalovic N T."/>
            <person name="Byers J.R.P. K."/>
            <person name="Montejo-Kovacevich G."/>
            <person name="Yen C E."/>
        </authorList>
    </citation>
    <scope>NUCLEOTIDE SEQUENCE [LARGE SCALE GENOMIC DNA]</scope>
</reference>
<name>A0A7R8URR6_HERIL</name>
<feature type="transmembrane region" description="Helical" evidence="10">
    <location>
        <begin position="83"/>
        <end position="104"/>
    </location>
</feature>
<dbReference type="AlphaFoldDB" id="A0A7R8URR6"/>
<dbReference type="GO" id="GO:0004984">
    <property type="term" value="F:olfactory receptor activity"/>
    <property type="evidence" value="ECO:0007669"/>
    <property type="project" value="InterPro"/>
</dbReference>
<keyword evidence="9" id="KW-0807">Transducer</keyword>
<evidence type="ECO:0000256" key="9">
    <source>
        <dbReference type="ARBA" id="ARBA00023224"/>
    </source>
</evidence>
<feature type="transmembrane region" description="Helical" evidence="10">
    <location>
        <begin position="212"/>
        <end position="233"/>
    </location>
</feature>
<dbReference type="Proteomes" id="UP000594454">
    <property type="component" value="Chromosome 3"/>
</dbReference>
<evidence type="ECO:0000256" key="6">
    <source>
        <dbReference type="ARBA" id="ARBA00022989"/>
    </source>
</evidence>
<evidence type="ECO:0000256" key="5">
    <source>
        <dbReference type="ARBA" id="ARBA00022725"/>
    </source>
</evidence>
<dbReference type="FunCoup" id="A0A7R8URR6">
    <property type="interactions" value="22"/>
</dbReference>
<sequence length="334" mass="39184">MYPVTMFIDLFLSEDIRHLFENLSVCFAETMASLKSINIFLKRKQYRRMNDLLENLDERFRAVADPEEEIFLKRIVKIAYRILVAYFIPFSLAALTCMLPAVFSKTRRLVYAAWFPFDWRNNDTTYYIISTYQVLGIWVTIYQNIMNDTFPGLYLWVLKGHFRALNIRVSKIGYDLKKSNDQNYYDLLRCISDHRIVLEYCDVFEDIFSGVLLVQFFITEVSACITAVYVFFADSKAEIVYTAAYFICVLIEICLPCFCGNEIEYENNQFTTALYSCNWMDQNQKFKKTLIFVMQKTEKPLEIYAGGVVKVSISTLLGVFKSTYSLFAIVNRMR</sequence>
<dbReference type="GO" id="GO:0005886">
    <property type="term" value="C:plasma membrane"/>
    <property type="evidence" value="ECO:0007669"/>
    <property type="project" value="UniProtKB-SubCell"/>
</dbReference>
<evidence type="ECO:0000256" key="10">
    <source>
        <dbReference type="SAM" id="Phobius"/>
    </source>
</evidence>